<protein>
    <submittedName>
        <fullName evidence="2">Peptidase</fullName>
    </submittedName>
</protein>
<accession>A0A6A2VTQ6</accession>
<evidence type="ECO:0000313" key="3">
    <source>
        <dbReference type="Proteomes" id="UP000440041"/>
    </source>
</evidence>
<keyword evidence="3" id="KW-1185">Reference proteome</keyword>
<name>A0A6A2VTQ6_9BIFI</name>
<dbReference type="CDD" id="cd12797">
    <property type="entry name" value="M23_peptidase"/>
    <property type="match status" value="1"/>
</dbReference>
<evidence type="ECO:0000313" key="2">
    <source>
        <dbReference type="EMBL" id="KAB8296489.1"/>
    </source>
</evidence>
<evidence type="ECO:0000259" key="1">
    <source>
        <dbReference type="Pfam" id="PF01551"/>
    </source>
</evidence>
<dbReference type="Pfam" id="PF01551">
    <property type="entry name" value="Peptidase_M23"/>
    <property type="match status" value="1"/>
</dbReference>
<dbReference type="InterPro" id="IPR016047">
    <property type="entry name" value="M23ase_b-sheet_dom"/>
</dbReference>
<sequence>MPVADAPITNAFDRPATRWSSGHRGVDIASSLGTPLIAPDDGVIAFSGTVAGKSVVSIAHDDGLTSTFEPATSEMEVGEHVGRSRRFGFIAEGLSDHCLDICVHWGVMDASGEYLDPSLLVLPRSVALKPV</sequence>
<dbReference type="SUPFAM" id="SSF51261">
    <property type="entry name" value="Duplicated hybrid motif"/>
    <property type="match status" value="1"/>
</dbReference>
<comment type="caution">
    <text evidence="2">The sequence shown here is derived from an EMBL/GenBank/DDBJ whole genome shotgun (WGS) entry which is preliminary data.</text>
</comment>
<dbReference type="Proteomes" id="UP000440041">
    <property type="component" value="Unassembled WGS sequence"/>
</dbReference>
<feature type="domain" description="M23ase beta-sheet core" evidence="1">
    <location>
        <begin position="22"/>
        <end position="117"/>
    </location>
</feature>
<dbReference type="InterPro" id="IPR011055">
    <property type="entry name" value="Dup_hybrid_motif"/>
</dbReference>
<dbReference type="EMBL" id="WBSO01000013">
    <property type="protein sequence ID" value="KAB8296489.1"/>
    <property type="molecule type" value="Genomic_DNA"/>
</dbReference>
<reference evidence="2 3" key="1">
    <citation type="submission" date="2019-09" db="EMBL/GenBank/DDBJ databases">
        <title>Characterization of the phylogenetic diversity of two novel species belonging to the genus Bifidobacterium: Bifidobacterium cebidarum sp. nov. and Bifidobacterium leontopitheci sp. nov.</title>
        <authorList>
            <person name="Lugli G.A."/>
            <person name="Duranti S."/>
            <person name="Milani C."/>
            <person name="Turroni F."/>
            <person name="Ventura M."/>
        </authorList>
    </citation>
    <scope>NUCLEOTIDE SEQUENCE [LARGE SCALE GENOMIC DNA]</scope>
    <source>
        <strain evidence="2 3">DSM 100238</strain>
    </source>
</reference>
<dbReference type="Gene3D" id="2.70.70.10">
    <property type="entry name" value="Glucose Permease (Domain IIA)"/>
    <property type="match status" value="1"/>
</dbReference>
<organism evidence="2 3">
    <name type="scientific">Bifidobacterium apri</name>
    <dbReference type="NCBI Taxonomy" id="1769423"/>
    <lineage>
        <taxon>Bacteria</taxon>
        <taxon>Bacillati</taxon>
        <taxon>Actinomycetota</taxon>
        <taxon>Actinomycetes</taxon>
        <taxon>Bifidobacteriales</taxon>
        <taxon>Bifidobacteriaceae</taxon>
        <taxon>Bifidobacterium</taxon>
    </lineage>
</organism>
<proteinExistence type="predicted"/>
<dbReference type="AlphaFoldDB" id="A0A6A2VTQ6"/>
<gene>
    <name evidence="2" type="ORF">DSM100238_1513</name>
</gene>
<dbReference type="RefSeq" id="WP_240812404.1">
    <property type="nucleotide sequence ID" value="NZ_JBHLXF010000007.1"/>
</dbReference>